<dbReference type="GO" id="GO:0004601">
    <property type="term" value="F:peroxidase activity"/>
    <property type="evidence" value="ECO:0007669"/>
    <property type="project" value="UniProtKB-KW"/>
</dbReference>
<organism evidence="10 11">
    <name type="scientific">Lysobacter hankyongensis</name>
    <dbReference type="NCBI Taxonomy" id="1176535"/>
    <lineage>
        <taxon>Bacteria</taxon>
        <taxon>Pseudomonadati</taxon>
        <taxon>Pseudomonadota</taxon>
        <taxon>Gammaproteobacteria</taxon>
        <taxon>Lysobacterales</taxon>
        <taxon>Lysobacteraceae</taxon>
        <taxon>Lysobacter</taxon>
    </lineage>
</organism>
<evidence type="ECO:0000256" key="1">
    <source>
        <dbReference type="ARBA" id="ARBA00004418"/>
    </source>
</evidence>
<evidence type="ECO:0000256" key="4">
    <source>
        <dbReference type="ARBA" id="ARBA00022729"/>
    </source>
</evidence>
<protein>
    <submittedName>
        <fullName evidence="10">Cytochrome-c peroxidase CcpA</fullName>
    </submittedName>
</protein>
<dbReference type="RefSeq" id="WP_345303703.1">
    <property type="nucleotide sequence ID" value="NZ_BAABJE010000014.1"/>
</dbReference>
<evidence type="ECO:0000256" key="8">
    <source>
        <dbReference type="PROSITE-ProRule" id="PRU00433"/>
    </source>
</evidence>
<evidence type="ECO:0000259" key="9">
    <source>
        <dbReference type="PROSITE" id="PS51007"/>
    </source>
</evidence>
<evidence type="ECO:0000256" key="7">
    <source>
        <dbReference type="ARBA" id="ARBA00023004"/>
    </source>
</evidence>
<dbReference type="Pfam" id="PF03150">
    <property type="entry name" value="CCP_MauG"/>
    <property type="match status" value="1"/>
</dbReference>
<evidence type="ECO:0000256" key="6">
    <source>
        <dbReference type="ARBA" id="ARBA00023002"/>
    </source>
</evidence>
<dbReference type="PANTHER" id="PTHR30600">
    <property type="entry name" value="CYTOCHROME C PEROXIDASE-RELATED"/>
    <property type="match status" value="1"/>
</dbReference>
<keyword evidence="10" id="KW-0575">Peroxidase</keyword>
<dbReference type="SUPFAM" id="SSF46626">
    <property type="entry name" value="Cytochrome c"/>
    <property type="match status" value="2"/>
</dbReference>
<dbReference type="PROSITE" id="PS51007">
    <property type="entry name" value="CYTC"/>
    <property type="match status" value="2"/>
</dbReference>
<comment type="subcellular location">
    <subcellularLocation>
        <location evidence="1">Periplasm</location>
    </subcellularLocation>
</comment>
<dbReference type="InterPro" id="IPR009056">
    <property type="entry name" value="Cyt_c-like_dom"/>
</dbReference>
<evidence type="ECO:0000313" key="10">
    <source>
        <dbReference type="EMBL" id="GAA4798208.1"/>
    </source>
</evidence>
<dbReference type="EMBL" id="BAABJE010000014">
    <property type="protein sequence ID" value="GAA4798208.1"/>
    <property type="molecule type" value="Genomic_DNA"/>
</dbReference>
<evidence type="ECO:0000313" key="11">
    <source>
        <dbReference type="Proteomes" id="UP001499959"/>
    </source>
</evidence>
<keyword evidence="7 8" id="KW-0408">Iron</keyword>
<dbReference type="Gene3D" id="1.10.760.10">
    <property type="entry name" value="Cytochrome c-like domain"/>
    <property type="match status" value="2"/>
</dbReference>
<dbReference type="Proteomes" id="UP001499959">
    <property type="component" value="Unassembled WGS sequence"/>
</dbReference>
<keyword evidence="5" id="KW-0574">Periplasm</keyword>
<dbReference type="InterPro" id="IPR026259">
    <property type="entry name" value="MauG/Cytc_peroxidase"/>
</dbReference>
<comment type="caution">
    <text evidence="10">The sequence shown here is derived from an EMBL/GenBank/DDBJ whole genome shotgun (WGS) entry which is preliminary data.</text>
</comment>
<evidence type="ECO:0000256" key="5">
    <source>
        <dbReference type="ARBA" id="ARBA00022764"/>
    </source>
</evidence>
<gene>
    <name evidence="10" type="primary">ccpA</name>
    <name evidence="10" type="ORF">GCM10023307_25310</name>
</gene>
<keyword evidence="11" id="KW-1185">Reference proteome</keyword>
<keyword evidence="4" id="KW-0732">Signal</keyword>
<feature type="domain" description="Cytochrome c" evidence="9">
    <location>
        <begin position="81"/>
        <end position="189"/>
    </location>
</feature>
<keyword evidence="2 8" id="KW-0349">Heme</keyword>
<dbReference type="InterPro" id="IPR004852">
    <property type="entry name" value="Di-haem_cyt_c_peroxidsae"/>
</dbReference>
<reference evidence="11" key="1">
    <citation type="journal article" date="2019" name="Int. J. Syst. Evol. Microbiol.">
        <title>The Global Catalogue of Microorganisms (GCM) 10K type strain sequencing project: providing services to taxonomists for standard genome sequencing and annotation.</title>
        <authorList>
            <consortium name="The Broad Institute Genomics Platform"/>
            <consortium name="The Broad Institute Genome Sequencing Center for Infectious Disease"/>
            <person name="Wu L."/>
            <person name="Ma J."/>
        </authorList>
    </citation>
    <scope>NUCLEOTIDE SEQUENCE [LARGE SCALE GENOMIC DNA]</scope>
    <source>
        <strain evidence="11">JCM 18204</strain>
    </source>
</reference>
<dbReference type="InterPro" id="IPR051395">
    <property type="entry name" value="Cytochrome_c_Peroxidase/MauG"/>
</dbReference>
<accession>A0ABP9BT05</accession>
<evidence type="ECO:0000256" key="2">
    <source>
        <dbReference type="ARBA" id="ARBA00022617"/>
    </source>
</evidence>
<keyword evidence="6" id="KW-0560">Oxidoreductase</keyword>
<evidence type="ECO:0000256" key="3">
    <source>
        <dbReference type="ARBA" id="ARBA00022723"/>
    </source>
</evidence>
<dbReference type="PANTHER" id="PTHR30600:SF7">
    <property type="entry name" value="CYTOCHROME C PEROXIDASE-RELATED"/>
    <property type="match status" value="1"/>
</dbReference>
<name>A0ABP9BT05_9GAMM</name>
<dbReference type="InterPro" id="IPR036909">
    <property type="entry name" value="Cyt_c-like_dom_sf"/>
</dbReference>
<feature type="domain" description="Cytochrome c" evidence="9">
    <location>
        <begin position="235"/>
        <end position="352"/>
    </location>
</feature>
<dbReference type="PIRSF" id="PIRSF000294">
    <property type="entry name" value="Cytochrome-c_peroxidase"/>
    <property type="match status" value="1"/>
</dbReference>
<sequence>MQTSTLACALAIALLTAGCGPRTESPATDSAAASTAPATTSGASIAAGPAASPELLAQAKALFQPIPDKAPDPAGNPVTAEKIVLGKMLYFDGRLSSSGVISCNSCHNVGMGGIDGVPTSIGHGFQKGPRNAPTVYNAVFNVAQFWDGRAEDLKAQAKGPVQAGVEMNNTPETVETTLKSMPGYVLAFQAAFPQETSPVSFDNMAKAIEAFETTLITPGAPFDAFLKGDARALTADQQAGLKLFMDKGCASCHNGINLGGQAYFPFGVVHAPADAVRPAGDRGRFAVTKSQADEYVFRAAPLRNIAATAPYFHSGNVWKLQDAVTIMGDAQLGATLAPDEAEKIHLFLHALTAPIPKIDYPELPERADTTPLPADG</sequence>
<proteinExistence type="predicted"/>
<keyword evidence="3 8" id="KW-0479">Metal-binding</keyword>